<gene>
    <name evidence="2" type="ORF">V9T40_004587</name>
</gene>
<evidence type="ECO:0000313" key="3">
    <source>
        <dbReference type="Proteomes" id="UP001367676"/>
    </source>
</evidence>
<name>A0AAN9TS86_9HEMI</name>
<comment type="caution">
    <text evidence="2">The sequence shown here is derived from an EMBL/GenBank/DDBJ whole genome shotgun (WGS) entry which is preliminary data.</text>
</comment>
<organism evidence="2 3">
    <name type="scientific">Parthenolecanium corni</name>
    <dbReference type="NCBI Taxonomy" id="536013"/>
    <lineage>
        <taxon>Eukaryota</taxon>
        <taxon>Metazoa</taxon>
        <taxon>Ecdysozoa</taxon>
        <taxon>Arthropoda</taxon>
        <taxon>Hexapoda</taxon>
        <taxon>Insecta</taxon>
        <taxon>Pterygota</taxon>
        <taxon>Neoptera</taxon>
        <taxon>Paraneoptera</taxon>
        <taxon>Hemiptera</taxon>
        <taxon>Sternorrhyncha</taxon>
        <taxon>Coccoidea</taxon>
        <taxon>Coccidae</taxon>
        <taxon>Parthenolecanium</taxon>
    </lineage>
</organism>
<feature type="compositionally biased region" description="Basic and acidic residues" evidence="1">
    <location>
        <begin position="1"/>
        <end position="19"/>
    </location>
</feature>
<evidence type="ECO:0000256" key="1">
    <source>
        <dbReference type="SAM" id="MobiDB-lite"/>
    </source>
</evidence>
<accession>A0AAN9TS86</accession>
<dbReference type="Proteomes" id="UP001367676">
    <property type="component" value="Unassembled WGS sequence"/>
</dbReference>
<dbReference type="EMBL" id="JBBCAQ010000004">
    <property type="protein sequence ID" value="KAK7604314.1"/>
    <property type="molecule type" value="Genomic_DNA"/>
</dbReference>
<dbReference type="AlphaFoldDB" id="A0AAN9TS86"/>
<sequence>MREMREMREERNKKCEKRNATSSKAVRLRGGGSGHFHGIGNRASCELRRFDVSPQAMRMDEARRGC</sequence>
<keyword evidence="3" id="KW-1185">Reference proteome</keyword>
<proteinExistence type="predicted"/>
<feature type="region of interest" description="Disordered" evidence="1">
    <location>
        <begin position="1"/>
        <end position="40"/>
    </location>
</feature>
<evidence type="ECO:0000313" key="2">
    <source>
        <dbReference type="EMBL" id="KAK7604314.1"/>
    </source>
</evidence>
<protein>
    <submittedName>
        <fullName evidence="2">Uncharacterized protein</fullName>
    </submittedName>
</protein>
<reference evidence="2 3" key="1">
    <citation type="submission" date="2024-03" db="EMBL/GenBank/DDBJ databases">
        <title>Adaptation during the transition from Ophiocordyceps entomopathogen to insect associate is accompanied by gene loss and intensified selection.</title>
        <authorList>
            <person name="Ward C.M."/>
            <person name="Onetto C.A."/>
            <person name="Borneman A.R."/>
        </authorList>
    </citation>
    <scope>NUCLEOTIDE SEQUENCE [LARGE SCALE GENOMIC DNA]</scope>
    <source>
        <strain evidence="2">AWRI1</strain>
        <tissue evidence="2">Single Adult Female</tissue>
    </source>
</reference>